<evidence type="ECO:0000256" key="4">
    <source>
        <dbReference type="ARBA" id="ARBA00022631"/>
    </source>
</evidence>
<organism evidence="8 9">
    <name type="scientific">Bacillus selenitireducens (strain ATCC 700615 / DSM 15326 / MLS10)</name>
    <dbReference type="NCBI Taxonomy" id="439292"/>
    <lineage>
        <taxon>Bacteria</taxon>
        <taxon>Bacillati</taxon>
        <taxon>Bacillota</taxon>
        <taxon>Bacilli</taxon>
        <taxon>Bacillales</taxon>
        <taxon>Bacillaceae</taxon>
        <taxon>Salisediminibacterium</taxon>
    </lineage>
</organism>
<dbReference type="eggNOG" id="COG3195">
    <property type="taxonomic scope" value="Bacteria"/>
</dbReference>
<evidence type="ECO:0000256" key="5">
    <source>
        <dbReference type="ARBA" id="ARBA00022793"/>
    </source>
</evidence>
<protein>
    <recommendedName>
        <fullName evidence="3">2-oxo-4-hydroxy-4-carboxy-5-ureidoimidazoline decarboxylase</fullName>
        <ecNumber evidence="3">4.1.1.97</ecNumber>
    </recommendedName>
</protein>
<dbReference type="GO" id="GO:0006144">
    <property type="term" value="P:purine nucleobase metabolic process"/>
    <property type="evidence" value="ECO:0007669"/>
    <property type="project" value="UniProtKB-KW"/>
</dbReference>
<dbReference type="Proteomes" id="UP000000271">
    <property type="component" value="Chromosome"/>
</dbReference>
<dbReference type="EC" id="4.1.1.97" evidence="3"/>
<dbReference type="RefSeq" id="WP_013171546.1">
    <property type="nucleotide sequence ID" value="NC_014219.1"/>
</dbReference>
<dbReference type="STRING" id="439292.Bsel_0581"/>
<keyword evidence="6" id="KW-0456">Lyase</keyword>
<evidence type="ECO:0000256" key="1">
    <source>
        <dbReference type="ARBA" id="ARBA00001163"/>
    </source>
</evidence>
<dbReference type="InterPro" id="IPR036778">
    <property type="entry name" value="OHCU_decarboxylase_sf"/>
</dbReference>
<dbReference type="PANTHER" id="PTHR43466:SF1">
    <property type="entry name" value="2-OXO-4-HYDROXY-4-CARBOXY-5-UREIDOIMIDAZOLINE DECARBOXYLASE-RELATED"/>
    <property type="match status" value="1"/>
</dbReference>
<dbReference type="Gene3D" id="1.10.3330.10">
    <property type="entry name" value="Oxo-4-hydroxy-4-carboxy-5-ureidoimidazoline decarboxylase"/>
    <property type="match status" value="1"/>
</dbReference>
<dbReference type="AlphaFoldDB" id="D6XY44"/>
<feature type="domain" description="Oxo-4-hydroxy-4-carboxy-5-ureidoimidazoline decarboxylase" evidence="7">
    <location>
        <begin position="8"/>
        <end position="160"/>
    </location>
</feature>
<keyword evidence="9" id="KW-1185">Reference proteome</keyword>
<evidence type="ECO:0000256" key="6">
    <source>
        <dbReference type="ARBA" id="ARBA00023239"/>
    </source>
</evidence>
<dbReference type="PANTHER" id="PTHR43466">
    <property type="entry name" value="2-OXO-4-HYDROXY-4-CARBOXY-5-UREIDOIMIDAZOLINE DECARBOXYLASE-RELATED"/>
    <property type="match status" value="1"/>
</dbReference>
<dbReference type="SUPFAM" id="SSF158694">
    <property type="entry name" value="UraD-Like"/>
    <property type="match status" value="1"/>
</dbReference>
<evidence type="ECO:0000313" key="8">
    <source>
        <dbReference type="EMBL" id="ADH98117.1"/>
    </source>
</evidence>
<evidence type="ECO:0000256" key="2">
    <source>
        <dbReference type="ARBA" id="ARBA00004754"/>
    </source>
</evidence>
<dbReference type="NCBIfam" id="TIGR03164">
    <property type="entry name" value="UHCUDC"/>
    <property type="match status" value="1"/>
</dbReference>
<evidence type="ECO:0000313" key="9">
    <source>
        <dbReference type="Proteomes" id="UP000000271"/>
    </source>
</evidence>
<keyword evidence="5" id="KW-0210">Decarboxylase</keyword>
<evidence type="ECO:0000256" key="3">
    <source>
        <dbReference type="ARBA" id="ARBA00012257"/>
    </source>
</evidence>
<gene>
    <name evidence="8" type="ordered locus">Bsel_0581</name>
</gene>
<dbReference type="GO" id="GO:0000255">
    <property type="term" value="P:allantoin metabolic process"/>
    <property type="evidence" value="ECO:0007669"/>
    <property type="project" value="InterPro"/>
</dbReference>
<dbReference type="GO" id="GO:0019628">
    <property type="term" value="P:urate catabolic process"/>
    <property type="evidence" value="ECO:0007669"/>
    <property type="project" value="UniProtKB-UniPathway"/>
</dbReference>
<sequence>MQMTELHRLSREAFVAQIGHVFEHSPWVADSAYEQAGPFHTSEEVYKQLLTAMHEGTEDQKLSLLRAHPDLGGRIQMTDASVAEQKGAGLNQLSEKEYETLKRLNTHYTERFGFPFILAVKGKTKEDIISNIESRIENSREEEFETALNEVGKIAVFRLNDLLGGEHEKEELNHV</sequence>
<comment type="catalytic activity">
    <reaction evidence="1">
        <text>5-hydroxy-2-oxo-4-ureido-2,5-dihydro-1H-imidazole-5-carboxylate + H(+) = (S)-allantoin + CO2</text>
        <dbReference type="Rhea" id="RHEA:26301"/>
        <dbReference type="ChEBI" id="CHEBI:15378"/>
        <dbReference type="ChEBI" id="CHEBI:15678"/>
        <dbReference type="ChEBI" id="CHEBI:16526"/>
        <dbReference type="ChEBI" id="CHEBI:58639"/>
        <dbReference type="EC" id="4.1.1.97"/>
    </reaction>
</comment>
<dbReference type="KEGG" id="bse:Bsel_0581"/>
<evidence type="ECO:0000259" key="7">
    <source>
        <dbReference type="Pfam" id="PF09349"/>
    </source>
</evidence>
<dbReference type="Pfam" id="PF09349">
    <property type="entry name" value="OHCU_decarbox"/>
    <property type="match status" value="1"/>
</dbReference>
<keyword evidence="4" id="KW-0659">Purine metabolism</keyword>
<dbReference type="OrthoDB" id="9800909at2"/>
<name>D6XY44_BACIE</name>
<dbReference type="UniPathway" id="UPA00394">
    <property type="reaction ID" value="UER00652"/>
</dbReference>
<accession>D6XY44</accession>
<comment type="pathway">
    <text evidence="2">Purine metabolism; urate degradation; (S)-allantoin from urate: step 3/3.</text>
</comment>
<reference evidence="8" key="1">
    <citation type="submission" date="2009-10" db="EMBL/GenBank/DDBJ databases">
        <title>Complete sequence of Bacillus selenitireducens MLS10.</title>
        <authorList>
            <consortium name="US DOE Joint Genome Institute"/>
            <person name="Lucas S."/>
            <person name="Copeland A."/>
            <person name="Lapidus A."/>
            <person name="Glavina del Rio T."/>
            <person name="Dalin E."/>
            <person name="Tice H."/>
            <person name="Bruce D."/>
            <person name="Goodwin L."/>
            <person name="Pitluck S."/>
            <person name="Sims D."/>
            <person name="Brettin T."/>
            <person name="Detter J.C."/>
            <person name="Han C."/>
            <person name="Larimer F."/>
            <person name="Land M."/>
            <person name="Hauser L."/>
            <person name="Kyrpides N."/>
            <person name="Ovchinnikova G."/>
            <person name="Stolz J."/>
        </authorList>
    </citation>
    <scope>NUCLEOTIDE SEQUENCE [LARGE SCALE GENOMIC DNA]</scope>
    <source>
        <strain evidence="8">MLS10</strain>
    </source>
</reference>
<dbReference type="HOGENOM" id="CLU_092522_1_1_9"/>
<dbReference type="InterPro" id="IPR017580">
    <property type="entry name" value="OHCU_decarboxylase-1"/>
</dbReference>
<dbReference type="InterPro" id="IPR018020">
    <property type="entry name" value="OHCU_decarboxylase"/>
</dbReference>
<dbReference type="EMBL" id="CP001791">
    <property type="protein sequence ID" value="ADH98117.1"/>
    <property type="molecule type" value="Genomic_DNA"/>
</dbReference>
<proteinExistence type="predicted"/>
<dbReference type="GO" id="GO:0051997">
    <property type="term" value="F:2-oxo-4-hydroxy-4-carboxy-5-ureidoimidazoline decarboxylase activity"/>
    <property type="evidence" value="ECO:0007669"/>
    <property type="project" value="UniProtKB-EC"/>
</dbReference>